<evidence type="ECO:0008006" key="4">
    <source>
        <dbReference type="Google" id="ProtNLM"/>
    </source>
</evidence>
<feature type="signal peptide" evidence="1">
    <location>
        <begin position="1"/>
        <end position="31"/>
    </location>
</feature>
<keyword evidence="1" id="KW-0732">Signal</keyword>
<dbReference type="Proteomes" id="UP000614601">
    <property type="component" value="Unassembled WGS sequence"/>
</dbReference>
<feature type="chain" id="PRO_5036221058" description="Fatty-acid and retinol-binding protein 1" evidence="1">
    <location>
        <begin position="32"/>
        <end position="439"/>
    </location>
</feature>
<reference evidence="2" key="1">
    <citation type="submission" date="2020-09" db="EMBL/GenBank/DDBJ databases">
        <authorList>
            <person name="Kikuchi T."/>
        </authorList>
    </citation>
    <scope>NUCLEOTIDE SEQUENCE</scope>
    <source>
        <strain evidence="2">SH1</strain>
    </source>
</reference>
<accession>A0A811KE44</accession>
<organism evidence="2 3">
    <name type="scientific">Bursaphelenchus okinawaensis</name>
    <dbReference type="NCBI Taxonomy" id="465554"/>
    <lineage>
        <taxon>Eukaryota</taxon>
        <taxon>Metazoa</taxon>
        <taxon>Ecdysozoa</taxon>
        <taxon>Nematoda</taxon>
        <taxon>Chromadorea</taxon>
        <taxon>Rhabditida</taxon>
        <taxon>Tylenchina</taxon>
        <taxon>Tylenchomorpha</taxon>
        <taxon>Aphelenchoidea</taxon>
        <taxon>Aphelenchoididae</taxon>
        <taxon>Bursaphelenchus</taxon>
    </lineage>
</organism>
<name>A0A811KE44_9BILA</name>
<protein>
    <recommendedName>
        <fullName evidence="4">Fatty-acid and retinol-binding protein 1</fullName>
    </recommendedName>
</protein>
<dbReference type="OrthoDB" id="10375599at2759"/>
<evidence type="ECO:0000313" key="2">
    <source>
        <dbReference type="EMBL" id="CAD5214610.1"/>
    </source>
</evidence>
<keyword evidence="3" id="KW-1185">Reference proteome</keyword>
<dbReference type="AlphaFoldDB" id="A0A811KE44"/>
<evidence type="ECO:0000313" key="3">
    <source>
        <dbReference type="Proteomes" id="UP000614601"/>
    </source>
</evidence>
<dbReference type="Proteomes" id="UP000783686">
    <property type="component" value="Unassembled WGS sequence"/>
</dbReference>
<gene>
    <name evidence="2" type="ORF">BOKJ2_LOCUS5679</name>
</gene>
<sequence length="439" mass="49857">MVKSIKSMNNTVMTTRLYLLVLLCFGTLVHADESFTTLNSAISAEKSEELFKYLSDPRLSIYSKFKNIEDLGVLDELFEFVLTEHSKNHESVTKEDIAQLKSDSLEEWEIYSNSSFQNEEATNQFKDFIQPIVERYLDLDIEIPEESLKNDYGLVAYFNNKLLVDSLKLPEDQTKALNEVLNDKTRSKPILVKEFAETYSESWPKVLDLVVEKVVKEKKVDKAFGKVLKNLWKNGNGDGNYYRLYPELAKISKFNKETRATFDSLHPVTAQHINEILSLATVINNEIKLDEEIANPLVIGGVAKVVKFALKSAFDKLKEAKKDTKGLVTVLKDDKVTLFHKFYNVSKALPEENVLQSGTKELEQSGLDKKVMRSFETLVKTYVSQNGKATYFSNRGLTEEDANLFLVDVLNKMTTAQLEQLKGLVPGAKKGLEEFVAEL</sequence>
<proteinExistence type="predicted"/>
<evidence type="ECO:0000256" key="1">
    <source>
        <dbReference type="SAM" id="SignalP"/>
    </source>
</evidence>
<dbReference type="EMBL" id="CAJFCW020000003">
    <property type="protein sequence ID" value="CAG9103000.1"/>
    <property type="molecule type" value="Genomic_DNA"/>
</dbReference>
<dbReference type="EMBL" id="CAJFDH010000003">
    <property type="protein sequence ID" value="CAD5214610.1"/>
    <property type="molecule type" value="Genomic_DNA"/>
</dbReference>
<comment type="caution">
    <text evidence="2">The sequence shown here is derived from an EMBL/GenBank/DDBJ whole genome shotgun (WGS) entry which is preliminary data.</text>
</comment>